<comment type="caution">
    <text evidence="7">The sequence shown here is derived from an EMBL/GenBank/DDBJ whole genome shotgun (WGS) entry which is preliminary data.</text>
</comment>
<dbReference type="Pfam" id="PF00501">
    <property type="entry name" value="AMP-binding"/>
    <property type="match status" value="1"/>
</dbReference>
<proteinExistence type="inferred from homology"/>
<reference evidence="7 8" key="1">
    <citation type="submission" date="2017-11" db="EMBL/GenBank/DDBJ databases">
        <authorList>
            <person name="Han C.G."/>
        </authorList>
    </citation>
    <scope>NUCLEOTIDE SEQUENCE [LARGE SCALE GENOMIC DNA]</scope>
    <source>
        <strain evidence="7 8">ANC 5347</strain>
    </source>
</reference>
<evidence type="ECO:0000259" key="6">
    <source>
        <dbReference type="Pfam" id="PF13193"/>
    </source>
</evidence>
<feature type="domain" description="AMP-dependent synthetase/ligase" evidence="5">
    <location>
        <begin position="42"/>
        <end position="389"/>
    </location>
</feature>
<dbReference type="PANTHER" id="PTHR43605">
    <property type="entry name" value="ACYL-COENZYME A SYNTHETASE"/>
    <property type="match status" value="1"/>
</dbReference>
<protein>
    <submittedName>
        <fullName evidence="7">AMP-binding protein</fullName>
    </submittedName>
</protein>
<dbReference type="InterPro" id="IPR051087">
    <property type="entry name" value="Mitochondrial_ACSM"/>
</dbReference>
<feature type="domain" description="AMP-binding enzyme C-terminal" evidence="6">
    <location>
        <begin position="450"/>
        <end position="527"/>
    </location>
</feature>
<dbReference type="Pfam" id="PF13193">
    <property type="entry name" value="AMP-binding_C"/>
    <property type="match status" value="1"/>
</dbReference>
<sequence>MKTLEQAYVDFNFENMVQGHLAGNAESINAYTECCGRYLGQNRTALIWEGKNGQTEQWTFEQLATASGQLANYMHSLGLKAGDCIAGLLPRTPALLITILATWRIGAIYQPLFTAFESKAIEHRMSTAATQLIVTDQEQRLKLHDLNIPNILTVHQAVADHYPDADFWTELKQQSEEFEPVSGQFNDIFLMMFTSGTTGLAKSVPVPLKALLAFKGYMLHAVDLREEDSFWNLADPGWAYGLYYGIAGPLSLGHSIIMDERGFSVDNAVHIIEKYKVSNLTGSPTAFRMFFGFKEKFDAGISSHLRVVSSAGEPLTPEVIQWFNHDLNVNIYDQYGQTELGMVIANHHGLEHHKKVGSAGFAIPGHRFAVLNAEHQEVEKGGIGILAIDCSASPLMWFKGYAGHNRKSFVGQYYLTGDTVKLNEYGGIDFIGRADDVITTSGYRVGPFDVESTLLECEEVLESAVVGKPDPERTEIVKAFVVLKLAYPATEELMLKLQSYVRSRLSKHAYPKEIEFVECLPKTSSGKIQRNLLKQQEIAKLQEIKQVS</sequence>
<evidence type="ECO:0000313" key="7">
    <source>
        <dbReference type="EMBL" id="PJI34016.1"/>
    </source>
</evidence>
<dbReference type="AlphaFoldDB" id="A0A2H9UQN8"/>
<keyword evidence="3" id="KW-0547">Nucleotide-binding</keyword>
<keyword evidence="2" id="KW-0436">Ligase</keyword>
<dbReference type="PANTHER" id="PTHR43605:SF10">
    <property type="entry name" value="ACYL-COA SYNTHETASE MEDIUM CHAIN FAMILY MEMBER 3"/>
    <property type="match status" value="1"/>
</dbReference>
<organism evidence="7 8">
    <name type="scientific">Acinetobacter pseudolwoffii</name>
    <dbReference type="NCBI Taxonomy" id="2053287"/>
    <lineage>
        <taxon>Bacteria</taxon>
        <taxon>Pseudomonadati</taxon>
        <taxon>Pseudomonadota</taxon>
        <taxon>Gammaproteobacteria</taxon>
        <taxon>Moraxellales</taxon>
        <taxon>Moraxellaceae</taxon>
        <taxon>Acinetobacter</taxon>
    </lineage>
</organism>
<keyword evidence="4" id="KW-0067">ATP-binding</keyword>
<dbReference type="InterPro" id="IPR045851">
    <property type="entry name" value="AMP-bd_C_sf"/>
</dbReference>
<dbReference type="InterPro" id="IPR042099">
    <property type="entry name" value="ANL_N_sf"/>
</dbReference>
<dbReference type="SUPFAM" id="SSF56801">
    <property type="entry name" value="Acetyl-CoA synthetase-like"/>
    <property type="match status" value="1"/>
</dbReference>
<dbReference type="RefSeq" id="WP_100357050.1">
    <property type="nucleotide sequence ID" value="NZ_PGOZ01000001.1"/>
</dbReference>
<evidence type="ECO:0000256" key="4">
    <source>
        <dbReference type="ARBA" id="ARBA00022840"/>
    </source>
</evidence>
<accession>A0A2H9UQN8</accession>
<dbReference type="PROSITE" id="PS00455">
    <property type="entry name" value="AMP_BINDING"/>
    <property type="match status" value="1"/>
</dbReference>
<reference evidence="7 8" key="2">
    <citation type="submission" date="2017-12" db="EMBL/GenBank/DDBJ databases">
        <title>Revising the taxonomy of the Acinetobacter lwoffii group: the description of Acinetobacter pseudolwoffii sp. nov. and emended description of Acinetobacter lwoffii.</title>
        <authorList>
            <person name="Nemec A."/>
        </authorList>
    </citation>
    <scope>NUCLEOTIDE SEQUENCE [LARGE SCALE GENOMIC DNA]</scope>
    <source>
        <strain evidence="7 8">ANC 5347</strain>
    </source>
</reference>
<dbReference type="GO" id="GO:0005524">
    <property type="term" value="F:ATP binding"/>
    <property type="evidence" value="ECO:0007669"/>
    <property type="project" value="UniProtKB-KW"/>
</dbReference>
<evidence type="ECO:0000256" key="1">
    <source>
        <dbReference type="ARBA" id="ARBA00006432"/>
    </source>
</evidence>
<dbReference type="GO" id="GO:0006633">
    <property type="term" value="P:fatty acid biosynthetic process"/>
    <property type="evidence" value="ECO:0007669"/>
    <property type="project" value="TreeGrafter"/>
</dbReference>
<name>A0A2H9UQN8_9GAMM</name>
<dbReference type="EMBL" id="PGOZ01000001">
    <property type="protein sequence ID" value="PJI34016.1"/>
    <property type="molecule type" value="Genomic_DNA"/>
</dbReference>
<dbReference type="Proteomes" id="UP000242351">
    <property type="component" value="Unassembled WGS sequence"/>
</dbReference>
<dbReference type="InterPro" id="IPR000873">
    <property type="entry name" value="AMP-dep_synth/lig_dom"/>
</dbReference>
<dbReference type="InterPro" id="IPR020845">
    <property type="entry name" value="AMP-binding_CS"/>
</dbReference>
<dbReference type="GO" id="GO:0004321">
    <property type="term" value="F:fatty-acyl-CoA synthase activity"/>
    <property type="evidence" value="ECO:0007669"/>
    <property type="project" value="TreeGrafter"/>
</dbReference>
<comment type="similarity">
    <text evidence="1">Belongs to the ATP-dependent AMP-binding enzyme family.</text>
</comment>
<evidence type="ECO:0000256" key="2">
    <source>
        <dbReference type="ARBA" id="ARBA00022598"/>
    </source>
</evidence>
<evidence type="ECO:0000313" key="8">
    <source>
        <dbReference type="Proteomes" id="UP000242351"/>
    </source>
</evidence>
<dbReference type="Gene3D" id="3.40.50.12780">
    <property type="entry name" value="N-terminal domain of ligase-like"/>
    <property type="match status" value="1"/>
</dbReference>
<evidence type="ECO:0000256" key="3">
    <source>
        <dbReference type="ARBA" id="ARBA00022741"/>
    </source>
</evidence>
<dbReference type="GO" id="GO:0015645">
    <property type="term" value="F:fatty acid ligase activity"/>
    <property type="evidence" value="ECO:0007669"/>
    <property type="project" value="TreeGrafter"/>
</dbReference>
<evidence type="ECO:0000259" key="5">
    <source>
        <dbReference type="Pfam" id="PF00501"/>
    </source>
</evidence>
<dbReference type="GO" id="GO:0006637">
    <property type="term" value="P:acyl-CoA metabolic process"/>
    <property type="evidence" value="ECO:0007669"/>
    <property type="project" value="TreeGrafter"/>
</dbReference>
<dbReference type="InterPro" id="IPR025110">
    <property type="entry name" value="AMP-bd_C"/>
</dbReference>
<gene>
    <name evidence="7" type="ORF">CU320_01370</name>
</gene>
<dbReference type="GO" id="GO:0016405">
    <property type="term" value="F:CoA-ligase activity"/>
    <property type="evidence" value="ECO:0007669"/>
    <property type="project" value="UniProtKB-ARBA"/>
</dbReference>
<dbReference type="Gene3D" id="3.30.300.30">
    <property type="match status" value="1"/>
</dbReference>